<dbReference type="InterPro" id="IPR046464">
    <property type="entry name" value="SWI-SNF_Ssr4_C"/>
</dbReference>
<feature type="compositionally biased region" description="Acidic residues" evidence="1">
    <location>
        <begin position="804"/>
        <end position="816"/>
    </location>
</feature>
<dbReference type="GO" id="GO:0006338">
    <property type="term" value="P:chromatin remodeling"/>
    <property type="evidence" value="ECO:0007669"/>
    <property type="project" value="InterPro"/>
</dbReference>
<protein>
    <submittedName>
        <fullName evidence="4">Rhinocladiella mackenziei CBS 650.93 unplaced genomic scaffold supercont1.5, whole genome shotgun sequence</fullName>
    </submittedName>
</protein>
<feature type="compositionally biased region" description="Polar residues" evidence="1">
    <location>
        <begin position="673"/>
        <end position="696"/>
    </location>
</feature>
<feature type="compositionally biased region" description="Acidic residues" evidence="1">
    <location>
        <begin position="743"/>
        <end position="757"/>
    </location>
</feature>
<organism evidence="4 5">
    <name type="scientific">Rhinocladiella mackenziei CBS 650.93</name>
    <dbReference type="NCBI Taxonomy" id="1442369"/>
    <lineage>
        <taxon>Eukaryota</taxon>
        <taxon>Fungi</taxon>
        <taxon>Dikarya</taxon>
        <taxon>Ascomycota</taxon>
        <taxon>Pezizomycotina</taxon>
        <taxon>Eurotiomycetes</taxon>
        <taxon>Chaetothyriomycetidae</taxon>
        <taxon>Chaetothyriales</taxon>
        <taxon>Herpotrichiellaceae</taxon>
        <taxon>Rhinocladiella</taxon>
    </lineage>
</organism>
<keyword evidence="5" id="KW-1185">Reference proteome</keyword>
<feature type="domain" description="SWI/SNF and RSC complexes subunit Ssr4 C-terminal" evidence="3">
    <location>
        <begin position="412"/>
        <end position="853"/>
    </location>
</feature>
<evidence type="ECO:0000313" key="5">
    <source>
        <dbReference type="Proteomes" id="UP000053617"/>
    </source>
</evidence>
<proteinExistence type="predicted"/>
<feature type="region of interest" description="Disordered" evidence="1">
    <location>
        <begin position="390"/>
        <end position="419"/>
    </location>
</feature>
<sequence>MRIWVKVLKTYCDGAIAKPQLGFLAVHRNLLLYKLLSTIPEGENIETQLPVEVNTQIRYDKRRPTEFQPAHPTSFDRLFDRGDFPMSNPRLYQVLAYRLKAQIKHDLAALTATSEMQSFAIWLAMLGSCLPYRFPMKYQGLGSRTDYAHRLRNILLPDACDPGAQMAWEEVSWRLKAPVNNQPLVVTSVKELPHIHLISKYRYPITSNPSLETIVGYLLEAPKIVRDLQPMQWQFIETPPDGTLMLTWQPLDYLGTTFASDGFIWADQEHVFKSEVRGYTLEMFLQRSGYRAQGEAMATHSRRRYRLLPGNPNLGLPNPDPSLWLTHYSKASPRDHVPAASIVVPPYTHAQLQQRRMIQSQGQLPRKEFMLSDRSSWPTIHLPPAIARASAPPIPPAASHRRATSIGQDPTLEEEEDVSRGDLLDFVTPRDISRVRYEQHHEWMEEILESPYPTSSIIPSDLGLGRKGQLEELTKDFFDAPVSAQKEPNSGPPPRVGKMPAGQADDFVKRAEAKLADMGAELEKIRKTHARRMEKFKRSSTLTVAERKLRTTPNFPERQSLGNDVDNAGTASKPRDAVEEIMATVEAETGRKLVKTTAITIASRGGLEERVKIPPATNGLAALAVASSEKAANSTPTNNPQQAQPPPMTTTTITTAAAAASSEEKPQEKASERPTNTNTDAQPTRSATQDDQSTAADLQGETVDQHRGTDLPQLDDIGVDVNMDGLDDENGDNGNQGGNEWVMIDEDGGQDAEEMDLPDIPTGDQSNENQAAAPENATHSSEQTTNPPQQTNVQPGHDTPLDTPDFDMGGDFDNVEVDTAGDALASYGNDEDDLNLDPMEDSAFGDAFHPEEDEDIS</sequence>
<dbReference type="Pfam" id="PF20497">
    <property type="entry name" value="SWI-SNF_Ssr4_C"/>
    <property type="match status" value="1"/>
</dbReference>
<feature type="compositionally biased region" description="Low complexity" evidence="1">
    <location>
        <begin position="627"/>
        <end position="642"/>
    </location>
</feature>
<dbReference type="Proteomes" id="UP000053617">
    <property type="component" value="Unassembled WGS sequence"/>
</dbReference>
<evidence type="ECO:0000313" key="4">
    <source>
        <dbReference type="EMBL" id="KIX03647.1"/>
    </source>
</evidence>
<gene>
    <name evidence="4" type="ORF">Z518_07200</name>
</gene>
<dbReference type="Pfam" id="PF08549">
    <property type="entry name" value="SWI-SNF_Ssr4_N"/>
    <property type="match status" value="1"/>
</dbReference>
<dbReference type="VEuPathDB" id="FungiDB:Z518_07200"/>
<feature type="compositionally biased region" description="Low complexity" evidence="1">
    <location>
        <begin position="783"/>
        <end position="795"/>
    </location>
</feature>
<evidence type="ECO:0000259" key="2">
    <source>
        <dbReference type="Pfam" id="PF08549"/>
    </source>
</evidence>
<dbReference type="HOGENOM" id="CLU_013398_0_0_1"/>
<dbReference type="GeneID" id="25295271"/>
<feature type="compositionally biased region" description="Acidic residues" evidence="1">
    <location>
        <begin position="829"/>
        <end position="840"/>
    </location>
</feature>
<evidence type="ECO:0000259" key="3">
    <source>
        <dbReference type="Pfam" id="PF20497"/>
    </source>
</evidence>
<dbReference type="RefSeq" id="XP_013270783.1">
    <property type="nucleotide sequence ID" value="XM_013415329.1"/>
</dbReference>
<dbReference type="InterPro" id="IPR013859">
    <property type="entry name" value="Ssr4_N"/>
</dbReference>
<name>A0A0D2FNK7_9EURO</name>
<feature type="compositionally biased region" description="Low complexity" evidence="1">
    <location>
        <begin position="649"/>
        <end position="661"/>
    </location>
</feature>
<feature type="region of interest" description="Disordered" evidence="1">
    <location>
        <begin position="552"/>
        <end position="574"/>
    </location>
</feature>
<dbReference type="EMBL" id="KN847479">
    <property type="protein sequence ID" value="KIX03647.1"/>
    <property type="molecule type" value="Genomic_DNA"/>
</dbReference>
<feature type="domain" description="SWI/SNF and RSC complexes subunit Ssr4 N-terminal" evidence="2">
    <location>
        <begin position="191"/>
        <end position="389"/>
    </location>
</feature>
<feature type="compositionally biased region" description="Basic and acidic residues" evidence="1">
    <location>
        <begin position="662"/>
        <end position="672"/>
    </location>
</feature>
<dbReference type="AlphaFoldDB" id="A0A0D2FNK7"/>
<reference evidence="4 5" key="1">
    <citation type="submission" date="2015-01" db="EMBL/GenBank/DDBJ databases">
        <title>The Genome Sequence of Rhinocladiella mackenzie CBS 650.93.</title>
        <authorList>
            <consortium name="The Broad Institute Genomics Platform"/>
            <person name="Cuomo C."/>
            <person name="de Hoog S."/>
            <person name="Gorbushina A."/>
            <person name="Stielow B."/>
            <person name="Teixiera M."/>
            <person name="Abouelleil A."/>
            <person name="Chapman S.B."/>
            <person name="Priest M."/>
            <person name="Young S.K."/>
            <person name="Wortman J."/>
            <person name="Nusbaum C."/>
            <person name="Birren B."/>
        </authorList>
    </citation>
    <scope>NUCLEOTIDE SEQUENCE [LARGE SCALE GENOMIC DNA]</scope>
    <source>
        <strain evidence="4 5">CBS 650.93</strain>
    </source>
</reference>
<dbReference type="STRING" id="1442369.A0A0D2FNK7"/>
<feature type="region of interest" description="Disordered" evidence="1">
    <location>
        <begin position="627"/>
        <end position="857"/>
    </location>
</feature>
<accession>A0A0D2FNK7</accession>
<evidence type="ECO:0000256" key="1">
    <source>
        <dbReference type="SAM" id="MobiDB-lite"/>
    </source>
</evidence>
<dbReference type="OrthoDB" id="5321006at2759"/>